<evidence type="ECO:0000313" key="2">
    <source>
        <dbReference type="EMBL" id="TWT63569.1"/>
    </source>
</evidence>
<dbReference type="OrthoDB" id="227142at2"/>
<evidence type="ECO:0000313" key="3">
    <source>
        <dbReference type="Proteomes" id="UP000316095"/>
    </source>
</evidence>
<evidence type="ECO:0000256" key="1">
    <source>
        <dbReference type="SAM" id="Phobius"/>
    </source>
</evidence>
<feature type="transmembrane region" description="Helical" evidence="1">
    <location>
        <begin position="12"/>
        <end position="36"/>
    </location>
</feature>
<comment type="caution">
    <text evidence="2">The sequence shown here is derived from an EMBL/GenBank/DDBJ whole genome shotgun (WGS) entry which is preliminary data.</text>
</comment>
<feature type="transmembrane region" description="Helical" evidence="1">
    <location>
        <begin position="306"/>
        <end position="326"/>
    </location>
</feature>
<dbReference type="RefSeq" id="WP_146505297.1">
    <property type="nucleotide sequence ID" value="NZ_SJPG01000001.1"/>
</dbReference>
<proteinExistence type="predicted"/>
<feature type="transmembrane region" description="Helical" evidence="1">
    <location>
        <begin position="275"/>
        <end position="294"/>
    </location>
</feature>
<feature type="transmembrane region" description="Helical" evidence="1">
    <location>
        <begin position="82"/>
        <end position="102"/>
    </location>
</feature>
<feature type="transmembrane region" description="Helical" evidence="1">
    <location>
        <begin position="114"/>
        <end position="131"/>
    </location>
</feature>
<reference evidence="2 3" key="1">
    <citation type="submission" date="2019-02" db="EMBL/GenBank/DDBJ databases">
        <title>Deep-cultivation of Planctomycetes and their phenomic and genomic characterization uncovers novel biology.</title>
        <authorList>
            <person name="Wiegand S."/>
            <person name="Jogler M."/>
            <person name="Boedeker C."/>
            <person name="Pinto D."/>
            <person name="Vollmers J."/>
            <person name="Rivas-Marin E."/>
            <person name="Kohn T."/>
            <person name="Peeters S.H."/>
            <person name="Heuer A."/>
            <person name="Rast P."/>
            <person name="Oberbeckmann S."/>
            <person name="Bunk B."/>
            <person name="Jeske O."/>
            <person name="Meyerdierks A."/>
            <person name="Storesund J.E."/>
            <person name="Kallscheuer N."/>
            <person name="Luecker S."/>
            <person name="Lage O.M."/>
            <person name="Pohl T."/>
            <person name="Merkel B.J."/>
            <person name="Hornburger P."/>
            <person name="Mueller R.-W."/>
            <person name="Bruemmer F."/>
            <person name="Labrenz M."/>
            <person name="Spormann A.M."/>
            <person name="Op Den Camp H."/>
            <person name="Overmann J."/>
            <person name="Amann R."/>
            <person name="Jetten M.S.M."/>
            <person name="Mascher T."/>
            <person name="Medema M.H."/>
            <person name="Devos D.P."/>
            <person name="Kaster A.-K."/>
            <person name="Ovreas L."/>
            <person name="Rohde M."/>
            <person name="Galperin M.Y."/>
            <person name="Jogler C."/>
        </authorList>
    </citation>
    <scope>NUCLEOTIDE SEQUENCE [LARGE SCALE GENOMIC DNA]</scope>
    <source>
        <strain evidence="2 3">Pan54</strain>
    </source>
</reference>
<keyword evidence="1" id="KW-0472">Membrane</keyword>
<evidence type="ECO:0008006" key="4">
    <source>
        <dbReference type="Google" id="ProtNLM"/>
    </source>
</evidence>
<gene>
    <name evidence="2" type="ORF">Pan54_43230</name>
</gene>
<dbReference type="Proteomes" id="UP000316095">
    <property type="component" value="Unassembled WGS sequence"/>
</dbReference>
<organism evidence="2 3">
    <name type="scientific">Rubinisphaera italica</name>
    <dbReference type="NCBI Taxonomy" id="2527969"/>
    <lineage>
        <taxon>Bacteria</taxon>
        <taxon>Pseudomonadati</taxon>
        <taxon>Planctomycetota</taxon>
        <taxon>Planctomycetia</taxon>
        <taxon>Planctomycetales</taxon>
        <taxon>Planctomycetaceae</taxon>
        <taxon>Rubinisphaera</taxon>
    </lineage>
</organism>
<keyword evidence="1" id="KW-0812">Transmembrane</keyword>
<protein>
    <recommendedName>
        <fullName evidence="4">Glycosyltransferase RgtA/B/C/D-like domain-containing protein</fullName>
    </recommendedName>
</protein>
<name>A0A5C5XLY8_9PLAN</name>
<feature type="transmembrane region" description="Helical" evidence="1">
    <location>
        <begin position="217"/>
        <end position="237"/>
    </location>
</feature>
<dbReference type="EMBL" id="SJPG01000001">
    <property type="protein sequence ID" value="TWT63569.1"/>
    <property type="molecule type" value="Genomic_DNA"/>
</dbReference>
<feature type="transmembrane region" description="Helical" evidence="1">
    <location>
        <begin position="180"/>
        <end position="205"/>
    </location>
</feature>
<dbReference type="AlphaFoldDB" id="A0A5C5XLY8"/>
<feature type="transmembrane region" description="Helical" evidence="1">
    <location>
        <begin position="363"/>
        <end position="380"/>
    </location>
</feature>
<sequence>MKTIAKCYSTHWVSGFLLLGLLILGVPMMLCMPLTADPSLYDLQAQTVLEGGVLYRDIVEPNLPGIVWAHIAIRSLFGWSEYALKAVDLVIVGSIVFLLTMWFRNRESSLRTSISDRLFLSVLLIWFYFGTSEWCHCQRDTWMFLPALLGLYLRRRQIERIESKQATNLQIHFWGVLEGIVWAIGFWIKPFIAIPALAAMVVGWLRKPDGRKCGVDFAGVLFGGLFIGGIGTSWLVMSGTWPHFWEMAIEWNPTYFEVGRERWTWDRLWRQQLRFYPFSLAHLIAIPAAVLSLIRTSARNQSLSQTLLSAVYLGWLFQTFFFQHLFDYIHVPELMLAILLSTRAVSLGIHQLELKAELQNQTVFFRPVIATCCVLVALAFSPATRWQRVQHWSQCFREGSSPAVKTGLQHFPLPNWNELEPALEFLRQQKLRDGELTVHNVYLVHAYRELELKPSTRFVYLDVLTRVFRDHQTEIVERLDRSGHKYILSSLLENGLTLEQCQTPVKKYPHQLPPDFPQEHLDEFPYQHPVVFRSGQYVIHKVIGTAAPLNPEFSPLAANVN</sequence>
<keyword evidence="1" id="KW-1133">Transmembrane helix</keyword>
<keyword evidence="3" id="KW-1185">Reference proteome</keyword>
<accession>A0A5C5XLY8</accession>